<dbReference type="SUPFAM" id="SSF50969">
    <property type="entry name" value="YVTN repeat-like/Quinoprotein amine dehydrogenase"/>
    <property type="match status" value="1"/>
</dbReference>
<dbReference type="InterPro" id="IPR013783">
    <property type="entry name" value="Ig-like_fold"/>
</dbReference>
<keyword evidence="3" id="KW-1185">Reference proteome</keyword>
<reference evidence="3" key="1">
    <citation type="journal article" date="2019" name="Int. J. Syst. Evol. Microbiol.">
        <title>The Global Catalogue of Microorganisms (GCM) 10K type strain sequencing project: providing services to taxonomists for standard genome sequencing and annotation.</title>
        <authorList>
            <consortium name="The Broad Institute Genomics Platform"/>
            <consortium name="The Broad Institute Genome Sequencing Center for Infectious Disease"/>
            <person name="Wu L."/>
            <person name="Ma J."/>
        </authorList>
    </citation>
    <scope>NUCLEOTIDE SEQUENCE [LARGE SCALE GENOMIC DNA]</scope>
    <source>
        <strain evidence="3">CGMCC 1.12931</strain>
    </source>
</reference>
<evidence type="ECO:0000313" key="3">
    <source>
        <dbReference type="Proteomes" id="UP000599179"/>
    </source>
</evidence>
<dbReference type="PROSITE" id="PS51257">
    <property type="entry name" value="PROKAR_LIPOPROTEIN"/>
    <property type="match status" value="1"/>
</dbReference>
<dbReference type="EMBL" id="BMGM01000011">
    <property type="protein sequence ID" value="GGE43031.1"/>
    <property type="molecule type" value="Genomic_DNA"/>
</dbReference>
<organism evidence="2 3">
    <name type="scientific">Psychroflexus planctonicus</name>
    <dbReference type="NCBI Taxonomy" id="1526575"/>
    <lineage>
        <taxon>Bacteria</taxon>
        <taxon>Pseudomonadati</taxon>
        <taxon>Bacteroidota</taxon>
        <taxon>Flavobacteriia</taxon>
        <taxon>Flavobacteriales</taxon>
        <taxon>Flavobacteriaceae</taxon>
        <taxon>Psychroflexus</taxon>
    </lineage>
</organism>
<keyword evidence="1" id="KW-0732">Signal</keyword>
<dbReference type="Gene3D" id="2.60.40.10">
    <property type="entry name" value="Immunoglobulins"/>
    <property type="match status" value="1"/>
</dbReference>
<evidence type="ECO:0000256" key="1">
    <source>
        <dbReference type="SAM" id="SignalP"/>
    </source>
</evidence>
<gene>
    <name evidence="2" type="ORF">GCM10010832_23750</name>
</gene>
<protein>
    <submittedName>
        <fullName evidence="2">Uncharacterized protein</fullName>
    </submittedName>
</protein>
<dbReference type="RefSeq" id="WP_188459360.1">
    <property type="nucleotide sequence ID" value="NZ_BMGM01000011.1"/>
</dbReference>
<dbReference type="InterPro" id="IPR011044">
    <property type="entry name" value="Quino_amine_DH_bsu"/>
</dbReference>
<feature type="signal peptide" evidence="1">
    <location>
        <begin position="1"/>
        <end position="24"/>
    </location>
</feature>
<accession>A0ABQ1SJX5</accession>
<name>A0ABQ1SJX5_9FLAO</name>
<feature type="chain" id="PRO_5045709056" evidence="1">
    <location>
        <begin position="25"/>
        <end position="517"/>
    </location>
</feature>
<dbReference type="Proteomes" id="UP000599179">
    <property type="component" value="Unassembled WGS sequence"/>
</dbReference>
<evidence type="ECO:0000313" key="2">
    <source>
        <dbReference type="EMBL" id="GGE43031.1"/>
    </source>
</evidence>
<proteinExistence type="predicted"/>
<comment type="caution">
    <text evidence="2">The sequence shown here is derived from an EMBL/GenBank/DDBJ whole genome shotgun (WGS) entry which is preliminary data.</text>
</comment>
<sequence>MLNTTIKPVIILFLLVNFMVSCEADDSIPAIPLDDKQISIETPVNHESFQPESEISFMGILSSESNVDFTKLNFTWSSDKDGVFFEGYLNTEGISTIIDNSLSPNIHKISFSVTNENDSIISDEIEIFKVLKLLPLEKTNHSIEISWETADIENFESFEVYRSTFIDVNTNNELVFTTDNINTNTFIDSTARLGKRHYYKVFAKRNNNNVLIESNTESIQAGDFINVNYPISKLIFDDSRQLIYGIVDTNEYGYSGDLGLVVINPQTKTVIDRLFVPLRFFDIEIDPNYNYLYASNGGAIRKINLDNYDDSSLLFLSNPARNIEVSSNGNLYYHIIGNSTQFRIYDIINNVDVPYQSTMSYAQSNFYRGDFVLDNNNIIYHGESLITGCDLNKIETNNNVFSLLQNKSTTEFMKPRIILRNNKLYWNHLLLDLNFNILATFQNEFNESFIHDVSPNDTYALGRSNIFHTTDQDVLEKIPAIYDAGIFIDENKVVLYKNEPQDSNDIETLVIFYNIDE</sequence>